<dbReference type="GO" id="GO:0042597">
    <property type="term" value="C:periplasmic space"/>
    <property type="evidence" value="ECO:0007669"/>
    <property type="project" value="UniProtKB-ARBA"/>
</dbReference>
<keyword evidence="7" id="KW-1185">Reference proteome</keyword>
<proteinExistence type="inferred from homology"/>
<keyword evidence="4" id="KW-0732">Signal</keyword>
<gene>
    <name evidence="6" type="ORF">I2501_22160</name>
</gene>
<dbReference type="AlphaFoldDB" id="A0A931FHJ2"/>
<evidence type="ECO:0000259" key="5">
    <source>
        <dbReference type="Pfam" id="PF00496"/>
    </source>
</evidence>
<dbReference type="SUPFAM" id="SSF53850">
    <property type="entry name" value="Periplasmic binding protein-like II"/>
    <property type="match status" value="1"/>
</dbReference>
<comment type="subcellular location">
    <subcellularLocation>
        <location evidence="1">Cell envelope</location>
    </subcellularLocation>
</comment>
<dbReference type="PANTHER" id="PTHR30290:SF10">
    <property type="entry name" value="PERIPLASMIC OLIGOPEPTIDE-BINDING PROTEIN-RELATED"/>
    <property type="match status" value="1"/>
</dbReference>
<comment type="caution">
    <text evidence="6">The sequence shown here is derived from an EMBL/GenBank/DDBJ whole genome shotgun (WGS) entry which is preliminary data.</text>
</comment>
<dbReference type="GO" id="GO:0015833">
    <property type="term" value="P:peptide transport"/>
    <property type="evidence" value="ECO:0007669"/>
    <property type="project" value="TreeGrafter"/>
</dbReference>
<comment type="similarity">
    <text evidence="2">Belongs to the bacterial solute-binding protein 5 family.</text>
</comment>
<dbReference type="RefSeq" id="WP_196195896.1">
    <property type="nucleotide sequence ID" value="NZ_JADPRT010000009.1"/>
</dbReference>
<dbReference type="Gene3D" id="3.10.105.10">
    <property type="entry name" value="Dipeptide-binding Protein, Domain 3"/>
    <property type="match status" value="1"/>
</dbReference>
<dbReference type="InterPro" id="IPR039424">
    <property type="entry name" value="SBP_5"/>
</dbReference>
<reference evidence="6" key="1">
    <citation type="submission" date="2020-11" db="EMBL/GenBank/DDBJ databases">
        <title>Isolation and identification of active actinomycetes.</title>
        <authorList>
            <person name="Yu B."/>
        </authorList>
    </citation>
    <scope>NUCLEOTIDE SEQUENCE</scope>
    <source>
        <strain evidence="6">NEAU-YB345</strain>
    </source>
</reference>
<dbReference type="GO" id="GO:1904680">
    <property type="term" value="F:peptide transmembrane transporter activity"/>
    <property type="evidence" value="ECO:0007669"/>
    <property type="project" value="TreeGrafter"/>
</dbReference>
<evidence type="ECO:0000313" key="6">
    <source>
        <dbReference type="EMBL" id="MBF9070729.1"/>
    </source>
</evidence>
<dbReference type="GO" id="GO:0030313">
    <property type="term" value="C:cell envelope"/>
    <property type="evidence" value="ECO:0007669"/>
    <property type="project" value="UniProtKB-SubCell"/>
</dbReference>
<feature type="domain" description="Solute-binding protein family 5" evidence="5">
    <location>
        <begin position="52"/>
        <end position="432"/>
    </location>
</feature>
<evidence type="ECO:0000313" key="7">
    <source>
        <dbReference type="Proteomes" id="UP000657385"/>
    </source>
</evidence>
<sequence length="521" mass="57124">MREASAPRSTLKIGIGAPESFDPAICFDHDGALVLGLLTDTLVTCEPRSGDLRPGAAEEWEVAPDGRRIVLRLRPGVRFHHGRLVTAEDYVYSLSRAVRPSTGSQIAYLLSLVDGFDAVREGRAEVLSGVRTLAADRLEISLSRPFHEIAAVLSHPITAAVPRELCEADPALFRRSPVGTGPYRFSEGSGAGDAVLVLERRDGYYGAGGPERVEFHVLDDADAAYRAWQSGRVDIVEVADGRAEDARQARRARRTEDARHARRARDTYRVTRCASLTYLAFPVQHAPFDDPLVRRAVAMAVDRSRLCEIAGPGDVLPADSVIPPRLLPGGSESSLPGLPFDPEAARRILAGRGVERRPVRIVLDGDRGHDQWVAAAAGQLEANLGWTVKVDALPRADYLRWLQRPDALFRATWVSDYPSVDTVLFPLFHSDAAEAGGNYAGYRSARVDELVDAARATADPVTRLRRYRDAEAVVWAELPILPLWHGTMRHLVAPGPFEVDGDDPIDLFGAPCARLFREVHR</sequence>
<dbReference type="PIRSF" id="PIRSF002741">
    <property type="entry name" value="MppA"/>
    <property type="match status" value="1"/>
</dbReference>
<evidence type="ECO:0000256" key="3">
    <source>
        <dbReference type="ARBA" id="ARBA00022448"/>
    </source>
</evidence>
<protein>
    <submittedName>
        <fullName evidence="6">ABC transporter substrate-binding protein</fullName>
    </submittedName>
</protein>
<dbReference type="EMBL" id="JADPRT010000009">
    <property type="protein sequence ID" value="MBF9070729.1"/>
    <property type="molecule type" value="Genomic_DNA"/>
</dbReference>
<dbReference type="PANTHER" id="PTHR30290">
    <property type="entry name" value="PERIPLASMIC BINDING COMPONENT OF ABC TRANSPORTER"/>
    <property type="match status" value="1"/>
</dbReference>
<name>A0A931FHJ2_9ACTN</name>
<dbReference type="Gene3D" id="3.40.190.10">
    <property type="entry name" value="Periplasmic binding protein-like II"/>
    <property type="match status" value="1"/>
</dbReference>
<dbReference type="InterPro" id="IPR000914">
    <property type="entry name" value="SBP_5_dom"/>
</dbReference>
<evidence type="ECO:0000256" key="4">
    <source>
        <dbReference type="ARBA" id="ARBA00022729"/>
    </source>
</evidence>
<accession>A0A931FHJ2</accession>
<evidence type="ECO:0000256" key="1">
    <source>
        <dbReference type="ARBA" id="ARBA00004196"/>
    </source>
</evidence>
<evidence type="ECO:0000256" key="2">
    <source>
        <dbReference type="ARBA" id="ARBA00005695"/>
    </source>
</evidence>
<dbReference type="GO" id="GO:0043190">
    <property type="term" value="C:ATP-binding cassette (ABC) transporter complex"/>
    <property type="evidence" value="ECO:0007669"/>
    <property type="project" value="InterPro"/>
</dbReference>
<dbReference type="InterPro" id="IPR030678">
    <property type="entry name" value="Peptide/Ni-bd"/>
</dbReference>
<organism evidence="6 7">
    <name type="scientific">Streptacidiphilus fuscans</name>
    <dbReference type="NCBI Taxonomy" id="2789292"/>
    <lineage>
        <taxon>Bacteria</taxon>
        <taxon>Bacillati</taxon>
        <taxon>Actinomycetota</taxon>
        <taxon>Actinomycetes</taxon>
        <taxon>Kitasatosporales</taxon>
        <taxon>Streptomycetaceae</taxon>
        <taxon>Streptacidiphilus</taxon>
    </lineage>
</organism>
<dbReference type="Pfam" id="PF00496">
    <property type="entry name" value="SBP_bac_5"/>
    <property type="match status" value="1"/>
</dbReference>
<keyword evidence="3" id="KW-0813">Transport</keyword>
<dbReference type="Proteomes" id="UP000657385">
    <property type="component" value="Unassembled WGS sequence"/>
</dbReference>
<dbReference type="CDD" id="cd00995">
    <property type="entry name" value="PBP2_NikA_DppA_OppA_like"/>
    <property type="match status" value="1"/>
</dbReference>